<dbReference type="InterPro" id="IPR023393">
    <property type="entry name" value="START-like_dom_sf"/>
</dbReference>
<dbReference type="EMBL" id="CADCUO010000190">
    <property type="protein sequence ID" value="CAA9410348.1"/>
    <property type="molecule type" value="Genomic_DNA"/>
</dbReference>
<evidence type="ECO:0000313" key="2">
    <source>
        <dbReference type="EMBL" id="CAA9410348.1"/>
    </source>
</evidence>
<dbReference type="InterPro" id="IPR010419">
    <property type="entry name" value="CO_DH_gsu"/>
</dbReference>
<dbReference type="PANTHER" id="PTHR38588:SF1">
    <property type="entry name" value="BLL0334 PROTEIN"/>
    <property type="match status" value="1"/>
</dbReference>
<dbReference type="Gene3D" id="3.30.530.20">
    <property type="match status" value="1"/>
</dbReference>
<feature type="region of interest" description="Disordered" evidence="1">
    <location>
        <begin position="157"/>
        <end position="182"/>
    </location>
</feature>
<dbReference type="Pfam" id="PF06240">
    <property type="entry name" value="COXG"/>
    <property type="match status" value="1"/>
</dbReference>
<dbReference type="CDD" id="cd07823">
    <property type="entry name" value="SRPBCC_5"/>
    <property type="match status" value="1"/>
</dbReference>
<reference evidence="2" key="1">
    <citation type="submission" date="2020-02" db="EMBL/GenBank/DDBJ databases">
        <authorList>
            <person name="Meier V. D."/>
        </authorList>
    </citation>
    <scope>NUCLEOTIDE SEQUENCE</scope>
    <source>
        <strain evidence="2">AVDCRST_MAG75</strain>
    </source>
</reference>
<proteinExistence type="predicted"/>
<dbReference type="PANTHER" id="PTHR38588">
    <property type="entry name" value="BLL0334 PROTEIN"/>
    <property type="match status" value="1"/>
</dbReference>
<name>A0A6J4PDD9_9ACTN</name>
<dbReference type="AlphaFoldDB" id="A0A6J4PDD9"/>
<protein>
    <recommendedName>
        <fullName evidence="3">Carbon monoxide oxidation accessory protein CoxG</fullName>
    </recommendedName>
</protein>
<evidence type="ECO:0008006" key="3">
    <source>
        <dbReference type="Google" id="ProtNLM"/>
    </source>
</evidence>
<sequence>MELNRHFLVPADIDVVWAAFNSPDLLASCFPGVTLDQVNGTHFAGTVKVKLGAGVIVFDGGGEYVRPGKTIKPVVIKISASDRRGRGTVTALITVRFHHTAAGTEVDLHTKLAMTGKPAQLGPAVVQHVSAKLVDQFVACISTKLGQGVSIGQLRPAMHGASRPGTSTGAGKGMTPGAPIPPGPSKRYGSVLVAAVALFLVLRTVSRVRRAS</sequence>
<dbReference type="SUPFAM" id="SSF55961">
    <property type="entry name" value="Bet v1-like"/>
    <property type="match status" value="1"/>
</dbReference>
<accession>A0A6J4PDD9</accession>
<gene>
    <name evidence="2" type="ORF">AVDCRST_MAG75-2706</name>
</gene>
<evidence type="ECO:0000256" key="1">
    <source>
        <dbReference type="SAM" id="MobiDB-lite"/>
    </source>
</evidence>
<organism evidence="2">
    <name type="scientific">uncultured Propionibacteriaceae bacterium</name>
    <dbReference type="NCBI Taxonomy" id="257457"/>
    <lineage>
        <taxon>Bacteria</taxon>
        <taxon>Bacillati</taxon>
        <taxon>Actinomycetota</taxon>
        <taxon>Actinomycetes</taxon>
        <taxon>Propionibacteriales</taxon>
        <taxon>Propionibacteriaceae</taxon>
        <taxon>environmental samples</taxon>
    </lineage>
</organism>